<sequence>MNKNTLIVLGVIFLFALILRFLYFPGNVYFGFDQARDAFAALEILKGNLRLIGPPTGVEGWYHGPLYYYIYAPVYFFFDGNPEGVAGLLRIINAGGIFLIFLIASVLFNKTVGLFSSLLFAISFEQTQYALYFNHPSLAVVSVLIFYLGLALFFFRKENKGLILASLGLGLSIQFEFVLLYLIFILVTLIIFLKHYIPKPKTGLYLFSFFGLLLTVSTFIISELKFNMRSATILLSIISNLNSNGLTFGNIVGNVFLISNRLIYDNFISFGSFPTFLLIVLLAFFLMYLRNNDIRPKLVFLFVWFLGGWIPYLGNKSLTPLYYYNVGASASFLIFSSFLIQKIWAKTKLTGLGFLIIIFISNIMLITKFNPGGPINTINVQSGMLLSDEKKAIDYIYREAKGVPFAINSLSMPLNVNTTWSYLFEWYGGKKYRYLPVWGGDAAMGYPGNLQIQVSRSNLPKMQFLIIEPSRGIRAPLIDKFMDNEAYFSDVVSEEQFGQLVVQSRRGRDT</sequence>
<feature type="transmembrane region" description="Helical" evidence="1">
    <location>
        <begin position="298"/>
        <end position="315"/>
    </location>
</feature>
<feature type="transmembrane region" description="Helical" evidence="1">
    <location>
        <begin position="136"/>
        <end position="155"/>
    </location>
</feature>
<organism evidence="3 4">
    <name type="scientific">Candidatus Daviesbacteria bacterium RIFOXYD1_FULL_41_10</name>
    <dbReference type="NCBI Taxonomy" id="1797801"/>
    <lineage>
        <taxon>Bacteria</taxon>
        <taxon>Candidatus Daviesiibacteriota</taxon>
    </lineage>
</organism>
<evidence type="ECO:0000259" key="2">
    <source>
        <dbReference type="Pfam" id="PF13231"/>
    </source>
</evidence>
<comment type="caution">
    <text evidence="3">The sequence shown here is derived from an EMBL/GenBank/DDBJ whole genome shotgun (WGS) entry which is preliminary data.</text>
</comment>
<evidence type="ECO:0000313" key="4">
    <source>
        <dbReference type="Proteomes" id="UP000177135"/>
    </source>
</evidence>
<keyword evidence="1" id="KW-0812">Transmembrane</keyword>
<dbReference type="Pfam" id="PF13231">
    <property type="entry name" value="PMT_2"/>
    <property type="match status" value="1"/>
</dbReference>
<keyword evidence="1" id="KW-0472">Membrane</keyword>
<keyword evidence="1" id="KW-1133">Transmembrane helix</keyword>
<name>A0A1F5N0B4_9BACT</name>
<dbReference type="Proteomes" id="UP000177135">
    <property type="component" value="Unassembled WGS sequence"/>
</dbReference>
<accession>A0A1F5N0B4</accession>
<gene>
    <name evidence="3" type="ORF">A2617_04035</name>
</gene>
<feature type="transmembrane region" description="Helical" evidence="1">
    <location>
        <begin position="204"/>
        <end position="221"/>
    </location>
</feature>
<feature type="transmembrane region" description="Helical" evidence="1">
    <location>
        <begin position="6"/>
        <end position="23"/>
    </location>
</feature>
<feature type="transmembrane region" description="Helical" evidence="1">
    <location>
        <begin position="270"/>
        <end position="289"/>
    </location>
</feature>
<reference evidence="3 4" key="1">
    <citation type="journal article" date="2016" name="Nat. Commun.">
        <title>Thousands of microbial genomes shed light on interconnected biogeochemical processes in an aquifer system.</title>
        <authorList>
            <person name="Anantharaman K."/>
            <person name="Brown C.T."/>
            <person name="Hug L.A."/>
            <person name="Sharon I."/>
            <person name="Castelle C.J."/>
            <person name="Probst A.J."/>
            <person name="Thomas B.C."/>
            <person name="Singh A."/>
            <person name="Wilkins M.J."/>
            <person name="Karaoz U."/>
            <person name="Brodie E.L."/>
            <person name="Williams K.H."/>
            <person name="Hubbard S.S."/>
            <person name="Banfield J.F."/>
        </authorList>
    </citation>
    <scope>NUCLEOTIDE SEQUENCE [LARGE SCALE GENOMIC DNA]</scope>
</reference>
<feature type="transmembrane region" description="Helical" evidence="1">
    <location>
        <begin position="97"/>
        <end position="124"/>
    </location>
</feature>
<evidence type="ECO:0000256" key="1">
    <source>
        <dbReference type="SAM" id="Phobius"/>
    </source>
</evidence>
<feature type="transmembrane region" description="Helical" evidence="1">
    <location>
        <begin position="321"/>
        <end position="340"/>
    </location>
</feature>
<dbReference type="AlphaFoldDB" id="A0A1F5N0B4"/>
<dbReference type="EMBL" id="MFEC01000019">
    <property type="protein sequence ID" value="OGE71077.1"/>
    <property type="molecule type" value="Genomic_DNA"/>
</dbReference>
<feature type="transmembrane region" description="Helical" evidence="1">
    <location>
        <begin position="233"/>
        <end position="258"/>
    </location>
</feature>
<feature type="transmembrane region" description="Helical" evidence="1">
    <location>
        <begin position="352"/>
        <end position="369"/>
    </location>
</feature>
<protein>
    <recommendedName>
        <fullName evidence="2">Glycosyltransferase RgtA/B/C/D-like domain-containing protein</fullName>
    </recommendedName>
</protein>
<evidence type="ECO:0000313" key="3">
    <source>
        <dbReference type="EMBL" id="OGE71077.1"/>
    </source>
</evidence>
<proteinExistence type="predicted"/>
<feature type="domain" description="Glycosyltransferase RgtA/B/C/D-like" evidence="2">
    <location>
        <begin position="63"/>
        <end position="216"/>
    </location>
</feature>
<feature type="transmembrane region" description="Helical" evidence="1">
    <location>
        <begin position="162"/>
        <end position="192"/>
    </location>
</feature>
<dbReference type="InterPro" id="IPR038731">
    <property type="entry name" value="RgtA/B/C-like"/>
</dbReference>